<proteinExistence type="predicted"/>
<dbReference type="Proteomes" id="UP000242791">
    <property type="component" value="Unassembled WGS sequence"/>
</dbReference>
<evidence type="ECO:0000313" key="1">
    <source>
        <dbReference type="EMBL" id="OJD23410.1"/>
    </source>
</evidence>
<reference evidence="1 2" key="1">
    <citation type="submission" date="2015-08" db="EMBL/GenBank/DDBJ databases">
        <title>Emmonsia species relationships and genome sequence.</title>
        <authorList>
            <person name="Cuomo C.A."/>
            <person name="Schwartz I.S."/>
            <person name="Kenyon C."/>
            <person name="De Hoog G.S."/>
            <person name="Govender N.P."/>
            <person name="Botha A."/>
            <person name="Moreno L."/>
            <person name="De Vries M."/>
            <person name="Munoz J.F."/>
            <person name="Stielow J.B."/>
        </authorList>
    </citation>
    <scope>NUCLEOTIDE SEQUENCE [LARGE SCALE GENOMIC DNA]</scope>
    <source>
        <strain evidence="1 2">EI222</strain>
    </source>
</reference>
<comment type="caution">
    <text evidence="1">The sequence shown here is derived from an EMBL/GenBank/DDBJ whole genome shotgun (WGS) entry which is preliminary data.</text>
</comment>
<organism evidence="1 2">
    <name type="scientific">Blastomyces percursus</name>
    <dbReference type="NCBI Taxonomy" id="1658174"/>
    <lineage>
        <taxon>Eukaryota</taxon>
        <taxon>Fungi</taxon>
        <taxon>Dikarya</taxon>
        <taxon>Ascomycota</taxon>
        <taxon>Pezizomycotina</taxon>
        <taxon>Eurotiomycetes</taxon>
        <taxon>Eurotiomycetidae</taxon>
        <taxon>Onygenales</taxon>
        <taxon>Ajellomycetaceae</taxon>
        <taxon>Blastomyces</taxon>
    </lineage>
</organism>
<dbReference type="EMBL" id="LGTZ01000801">
    <property type="protein sequence ID" value="OJD23410.1"/>
    <property type="molecule type" value="Genomic_DNA"/>
</dbReference>
<keyword evidence="2" id="KW-1185">Reference proteome</keyword>
<accession>A0A1J9Q5N4</accession>
<gene>
    <name evidence="1" type="ORF">ACJ73_05235</name>
</gene>
<protein>
    <submittedName>
        <fullName evidence="1">Uncharacterized protein</fullName>
    </submittedName>
</protein>
<name>A0A1J9Q5N4_9EURO</name>
<dbReference type="AlphaFoldDB" id="A0A1J9Q5N4"/>
<sequence length="112" mass="12020">MQAKWGSTLQTLIGEGRESTSSRKGANSYCNCFERDKGEKGLTDFTGLSMEIDDGWSTRKMIFATRRKALGRIELVRYPGKRKIGAGGVGVDADGDADADADVDVDVDVGLG</sequence>
<evidence type="ECO:0000313" key="2">
    <source>
        <dbReference type="Proteomes" id="UP000242791"/>
    </source>
</evidence>
<dbReference type="VEuPathDB" id="FungiDB:ACJ73_05235"/>